<gene>
    <name evidence="1" type="ORF">GGQ74_001128</name>
</gene>
<evidence type="ECO:0008006" key="3">
    <source>
        <dbReference type="Google" id="ProtNLM"/>
    </source>
</evidence>
<keyword evidence="2" id="KW-1185">Reference proteome</keyword>
<dbReference type="RefSeq" id="WP_167940541.1">
    <property type="nucleotide sequence ID" value="NZ_JAATJA010000001.1"/>
</dbReference>
<sequence length="173" mass="19878">MSWKDFLTAFLAALLSGGLVYALQWRNEKKSLNKDKLYACMTLYLFFERFSIACSNMEHCNEDYLASFGAIGRLCLDLPSVDMFPININWQSLSKERAESVLTFKNDLMFVQHKIYVENEICGVPDSVELYSKECRRLGIIAFEIARLLRADCSIDDGDMCKLLKNIWSGNEI</sequence>
<reference evidence="1 2" key="1">
    <citation type="submission" date="2020-03" db="EMBL/GenBank/DDBJ databases">
        <title>Genomic Encyclopedia of Type Strains, Phase IV (KMG-IV): sequencing the most valuable type-strain genomes for metagenomic binning, comparative biology and taxonomic classification.</title>
        <authorList>
            <person name="Goeker M."/>
        </authorList>
    </citation>
    <scope>NUCLEOTIDE SEQUENCE [LARGE SCALE GENOMIC DNA]</scope>
    <source>
        <strain evidence="1 2">DSM 24233</strain>
    </source>
</reference>
<comment type="caution">
    <text evidence="1">The sequence shown here is derived from an EMBL/GenBank/DDBJ whole genome shotgun (WGS) entry which is preliminary data.</text>
</comment>
<accession>A0A846QGS6</accession>
<evidence type="ECO:0000313" key="1">
    <source>
        <dbReference type="EMBL" id="NJB67488.1"/>
    </source>
</evidence>
<protein>
    <recommendedName>
        <fullName evidence="3">DUF4760 domain-containing protein</fullName>
    </recommendedName>
</protein>
<organism evidence="1 2">
    <name type="scientific">Desulfobaculum xiamenense</name>
    <dbReference type="NCBI Taxonomy" id="995050"/>
    <lineage>
        <taxon>Bacteria</taxon>
        <taxon>Pseudomonadati</taxon>
        <taxon>Thermodesulfobacteriota</taxon>
        <taxon>Desulfovibrionia</taxon>
        <taxon>Desulfovibrionales</taxon>
        <taxon>Desulfovibrionaceae</taxon>
        <taxon>Desulfobaculum</taxon>
    </lineage>
</organism>
<dbReference type="EMBL" id="JAATJA010000001">
    <property type="protein sequence ID" value="NJB67488.1"/>
    <property type="molecule type" value="Genomic_DNA"/>
</dbReference>
<dbReference type="Proteomes" id="UP000580856">
    <property type="component" value="Unassembled WGS sequence"/>
</dbReference>
<dbReference type="AlphaFoldDB" id="A0A846QGS6"/>
<proteinExistence type="predicted"/>
<evidence type="ECO:0000313" key="2">
    <source>
        <dbReference type="Proteomes" id="UP000580856"/>
    </source>
</evidence>
<name>A0A846QGS6_9BACT</name>